<dbReference type="InterPro" id="IPR003953">
    <property type="entry name" value="FAD-dep_OxRdtase_2_FAD-bd"/>
</dbReference>
<keyword evidence="1" id="KW-0285">Flavoprotein</keyword>
<dbReference type="GO" id="GO:0033765">
    <property type="term" value="F:steroid dehydrogenase activity, acting on the CH-CH group of donors"/>
    <property type="evidence" value="ECO:0007669"/>
    <property type="project" value="UniProtKB-ARBA"/>
</dbReference>
<dbReference type="Gene3D" id="3.50.50.60">
    <property type="entry name" value="FAD/NAD(P)-binding domain"/>
    <property type="match status" value="1"/>
</dbReference>
<dbReference type="InterPro" id="IPR030664">
    <property type="entry name" value="SdhA/FrdA/AprA"/>
</dbReference>
<accession>A0A2U8DQM2</accession>
<dbReference type="RefSeq" id="WP_032076318.1">
    <property type="nucleotide sequence ID" value="NZ_CP020953.1"/>
</dbReference>
<dbReference type="SUPFAM" id="SSF46977">
    <property type="entry name" value="Succinate dehydrogenase/fumarate reductase flavoprotein C-terminal domain"/>
    <property type="match status" value="1"/>
</dbReference>
<dbReference type="PIRSF" id="PIRSF000171">
    <property type="entry name" value="SDHA_APRA_LASPO"/>
    <property type="match status" value="1"/>
</dbReference>
<sequence>MKIDKIINTDILVVGGSGAGSMAAVTAAEKGAKVLLAVKGKLGKSGNAIMAGAGFSMDGETAYYKYGVREADPKSTKEDLFKQIVKQSFYLSDQNMVEQFVNDCGECCWKLKQWIEKAGHKVVFFGEEGYITSGKAVADGCRYGVFEVGSIDVIQDFIVADVLMEEGRAVGAIGIDIYSGEIIEIRSKSVILATGGYQPYSFKCTVSDMTGDGMAMAYRAGAKLADMEFLLYIPAVALSPSVYKGSIYPFLHSSMLMPIVKNGKGESILDNIPETLLKTAKESEMGKLIFTYYYGDQIARGKGTPNGGVYFDYSNIPFDIYEKALKKSESLMSMWYRKGFYQGNNLNTFVENIRTGIPWEVGIGCEYSMGGIEVDENMYTGVPGLYAAGETTSGVFGAMRVADGLIEMLVQGYRSALSACEYIQNVNNSIMKNTNIDSIIKDILLPLERKEGISPIKIHKNIEKTADVGFNFRRNEEGLTKALDEVLQMQEYAIEEISTKSKNRVYNYEWIEAIQVRNLSTCVEAGVRAALMRKESRGTHIRDDYEFVDNDNWLLRIMSSKGEDGKMKMSTRKPKVTTMELIKGKNKNIPDYMLSILNKKID</sequence>
<dbReference type="Gene3D" id="1.20.58.100">
    <property type="entry name" value="Fumarate reductase/succinate dehydrogenase flavoprotein-like, C-terminal domain"/>
    <property type="match status" value="1"/>
</dbReference>
<evidence type="ECO:0000313" key="6">
    <source>
        <dbReference type="Proteomes" id="UP000244910"/>
    </source>
</evidence>
<feature type="domain" description="FAD-dependent oxidoreductase 2 FAD-binding" evidence="3">
    <location>
        <begin position="130"/>
        <end position="238"/>
    </location>
</feature>
<dbReference type="OrthoDB" id="9806724at2"/>
<evidence type="ECO:0000256" key="1">
    <source>
        <dbReference type="ARBA" id="ARBA00022630"/>
    </source>
</evidence>
<protein>
    <submittedName>
        <fullName evidence="5">Succinate dehydrogenase</fullName>
    </submittedName>
</protein>
<evidence type="ECO:0000259" key="3">
    <source>
        <dbReference type="Pfam" id="PF00890"/>
    </source>
</evidence>
<dbReference type="PANTHER" id="PTHR11632">
    <property type="entry name" value="SUCCINATE DEHYDROGENASE 2 FLAVOPROTEIN SUBUNIT"/>
    <property type="match status" value="1"/>
</dbReference>
<feature type="domain" description="Fumarate reductase/succinate dehydrogenase flavoprotein-like C-terminal" evidence="4">
    <location>
        <begin position="459"/>
        <end position="579"/>
    </location>
</feature>
<dbReference type="AlphaFoldDB" id="A0A2U8DQM2"/>
<gene>
    <name evidence="5" type="ORF">B9W14_10620</name>
</gene>
<dbReference type="EMBL" id="CP020953">
    <property type="protein sequence ID" value="AWI04929.1"/>
    <property type="molecule type" value="Genomic_DNA"/>
</dbReference>
<dbReference type="InterPro" id="IPR015939">
    <property type="entry name" value="Fum_Rdtase/Succ_DH_flav-like_C"/>
</dbReference>
<dbReference type="Pfam" id="PF02910">
    <property type="entry name" value="Succ_DH_flav_C"/>
    <property type="match status" value="1"/>
</dbReference>
<evidence type="ECO:0000256" key="2">
    <source>
        <dbReference type="ARBA" id="ARBA00023002"/>
    </source>
</evidence>
<dbReference type="Proteomes" id="UP000244910">
    <property type="component" value="Chromosome"/>
</dbReference>
<dbReference type="PANTHER" id="PTHR11632:SF51">
    <property type="entry name" value="SUCCINATE DEHYDROGENASE [UBIQUINONE] FLAVOPROTEIN SUBUNIT, MITOCHONDRIAL"/>
    <property type="match status" value="1"/>
</dbReference>
<name>A0A2U8DQM2_9CLOT</name>
<keyword evidence="6" id="KW-1185">Reference proteome</keyword>
<keyword evidence="2" id="KW-0560">Oxidoreductase</keyword>
<dbReference type="PRINTS" id="PR00368">
    <property type="entry name" value="FADPNR"/>
</dbReference>
<dbReference type="SUPFAM" id="SSF51905">
    <property type="entry name" value="FAD/NAD(P)-binding domain"/>
    <property type="match status" value="1"/>
</dbReference>
<reference evidence="6" key="1">
    <citation type="submission" date="2017-04" db="EMBL/GenBank/DDBJ databases">
        <authorList>
            <person name="Song Y."/>
            <person name="Cho B.-K."/>
        </authorList>
    </citation>
    <scope>NUCLEOTIDE SEQUENCE [LARGE SCALE GENOMIC DNA]</scope>
    <source>
        <strain evidence="6">SL1</strain>
    </source>
</reference>
<dbReference type="InterPro" id="IPR027477">
    <property type="entry name" value="Succ_DH/fumarate_Rdtase_cat_sf"/>
</dbReference>
<dbReference type="KEGG" id="cdrk:B9W14_10620"/>
<feature type="domain" description="FAD-dependent oxidoreductase 2 FAD-binding" evidence="3">
    <location>
        <begin position="360"/>
        <end position="400"/>
    </location>
</feature>
<feature type="domain" description="FAD-dependent oxidoreductase 2 FAD-binding" evidence="3">
    <location>
        <begin position="10"/>
        <end position="124"/>
    </location>
</feature>
<dbReference type="Pfam" id="PF00890">
    <property type="entry name" value="FAD_binding_2"/>
    <property type="match status" value="3"/>
</dbReference>
<dbReference type="Gene3D" id="3.90.700.10">
    <property type="entry name" value="Succinate dehydrogenase/fumarate reductase flavoprotein, catalytic domain"/>
    <property type="match status" value="1"/>
</dbReference>
<proteinExistence type="predicted"/>
<evidence type="ECO:0000313" key="5">
    <source>
        <dbReference type="EMBL" id="AWI04929.1"/>
    </source>
</evidence>
<dbReference type="InterPro" id="IPR037099">
    <property type="entry name" value="Fum_R/Succ_DH_flav-like_C_sf"/>
</dbReference>
<evidence type="ECO:0000259" key="4">
    <source>
        <dbReference type="Pfam" id="PF02910"/>
    </source>
</evidence>
<organism evidence="5 6">
    <name type="scientific">Clostridium drakei</name>
    <dbReference type="NCBI Taxonomy" id="332101"/>
    <lineage>
        <taxon>Bacteria</taxon>
        <taxon>Bacillati</taxon>
        <taxon>Bacillota</taxon>
        <taxon>Clostridia</taxon>
        <taxon>Eubacteriales</taxon>
        <taxon>Clostridiaceae</taxon>
        <taxon>Clostridium</taxon>
    </lineage>
</organism>
<dbReference type="InterPro" id="IPR036188">
    <property type="entry name" value="FAD/NAD-bd_sf"/>
</dbReference>